<dbReference type="PRINTS" id="PR00260">
    <property type="entry name" value="CHEMTRNSDUCR"/>
</dbReference>
<dbReference type="SUPFAM" id="SSF58104">
    <property type="entry name" value="Methyl-accepting chemotaxis protein (MCP) signaling domain"/>
    <property type="match status" value="1"/>
</dbReference>
<name>A0A268EN03_9BACL</name>
<dbReference type="SMART" id="SM00283">
    <property type="entry name" value="MA"/>
    <property type="match status" value="1"/>
</dbReference>
<dbReference type="Pfam" id="PF00672">
    <property type="entry name" value="HAMP"/>
    <property type="match status" value="1"/>
</dbReference>
<sequence length="568" mass="60648">MPKTTGGNAMKSLQLKVMAGFSVVTVLMTALIIINVLQIRTFNNEIDVLVEHELPLLIADERLQYNLSQQISLARGYLLFGDDAYKAAFHQLTEESTDLHQTLTALSESVALQELIEKSVAWGELIEKEIFAAHEQGRTEEAIRVLSNEGTSIGTEIMEGLSELVGSREAEIVSDGHALIADGERIIALTIGLTIFGILGALTLAYILSRRISKPIQLVTERGKMVASGDLSKPHLDIHSKDEVGQLAASFNHMTDQLKVLIRQVAEGSEQVTAASEELTASARETTQATHQVAATIQELSTGAETTRHGTTESARALEEMAAGIGKIAESAAVVSETVVSATAQAKRGSEQIQQAVEQMVTMNERTGDTSKLITRLGERSEEIGSIVEVISDISEQTNLLALNASIEAARAGEHGLGFAVVAGQVRKLAEQANAAANQISDLIKEVQEDTARAVQSTNQVVHGVKDTTRMVQQAGEGFGVIVKEVDIVAAQVQEVSALSEQMSSSSQEISASITETSKIAEASASSTQSVAAIAEEQLAAMEEVTSSSEGLSHLATELQDAVKKFRI</sequence>
<dbReference type="Gene3D" id="6.10.340.10">
    <property type="match status" value="1"/>
</dbReference>
<dbReference type="PANTHER" id="PTHR32089">
    <property type="entry name" value="METHYL-ACCEPTING CHEMOTAXIS PROTEIN MCPB"/>
    <property type="match status" value="1"/>
</dbReference>
<evidence type="ECO:0000259" key="8">
    <source>
        <dbReference type="PROSITE" id="PS50111"/>
    </source>
</evidence>
<keyword evidence="2" id="KW-1003">Cell membrane</keyword>
<feature type="domain" description="HAMP" evidence="9">
    <location>
        <begin position="210"/>
        <end position="263"/>
    </location>
</feature>
<evidence type="ECO:0000259" key="9">
    <source>
        <dbReference type="PROSITE" id="PS50885"/>
    </source>
</evidence>
<evidence type="ECO:0000256" key="5">
    <source>
        <dbReference type="ARBA" id="ARBA00029447"/>
    </source>
</evidence>
<dbReference type="GO" id="GO:0004888">
    <property type="term" value="F:transmembrane signaling receptor activity"/>
    <property type="evidence" value="ECO:0007669"/>
    <property type="project" value="InterPro"/>
</dbReference>
<dbReference type="EMBL" id="NPBY01000055">
    <property type="protein sequence ID" value="PAD74495.1"/>
    <property type="molecule type" value="Genomic_DNA"/>
</dbReference>
<keyword evidence="7" id="KW-1133">Transmembrane helix</keyword>
<gene>
    <name evidence="10" type="ORF">CHH67_17525</name>
</gene>
<protein>
    <recommendedName>
        <fullName evidence="12">HAMP domain-containing protein</fullName>
    </recommendedName>
</protein>
<dbReference type="Gene3D" id="1.10.287.950">
    <property type="entry name" value="Methyl-accepting chemotaxis protein"/>
    <property type="match status" value="1"/>
</dbReference>
<dbReference type="PANTHER" id="PTHR32089:SF112">
    <property type="entry name" value="LYSOZYME-LIKE PROTEIN-RELATED"/>
    <property type="match status" value="1"/>
</dbReference>
<keyword evidence="3 7" id="KW-0472">Membrane</keyword>
<dbReference type="InterPro" id="IPR004090">
    <property type="entry name" value="Chemotax_Me-accpt_rcpt"/>
</dbReference>
<evidence type="ECO:0000256" key="6">
    <source>
        <dbReference type="PROSITE-ProRule" id="PRU00284"/>
    </source>
</evidence>
<proteinExistence type="inferred from homology"/>
<feature type="transmembrane region" description="Helical" evidence="7">
    <location>
        <begin position="17"/>
        <end position="37"/>
    </location>
</feature>
<evidence type="ECO:0000256" key="2">
    <source>
        <dbReference type="ARBA" id="ARBA00022475"/>
    </source>
</evidence>
<evidence type="ECO:0008006" key="12">
    <source>
        <dbReference type="Google" id="ProtNLM"/>
    </source>
</evidence>
<dbReference type="Proteomes" id="UP000215596">
    <property type="component" value="Unassembled WGS sequence"/>
</dbReference>
<dbReference type="InterPro" id="IPR003660">
    <property type="entry name" value="HAMP_dom"/>
</dbReference>
<dbReference type="PROSITE" id="PS50111">
    <property type="entry name" value="CHEMOTAXIS_TRANSDUC_2"/>
    <property type="match status" value="1"/>
</dbReference>
<comment type="caution">
    <text evidence="10">The sequence shown here is derived from an EMBL/GenBank/DDBJ whole genome shotgun (WGS) entry which is preliminary data.</text>
</comment>
<evidence type="ECO:0000313" key="10">
    <source>
        <dbReference type="EMBL" id="PAD74495.1"/>
    </source>
</evidence>
<feature type="domain" description="Methyl-accepting transducer" evidence="8">
    <location>
        <begin position="282"/>
        <end position="518"/>
    </location>
</feature>
<evidence type="ECO:0000256" key="1">
    <source>
        <dbReference type="ARBA" id="ARBA00004236"/>
    </source>
</evidence>
<reference evidence="10 11" key="1">
    <citation type="submission" date="2017-07" db="EMBL/GenBank/DDBJ databases">
        <title>Isolation and whole genome analysis of endospore-forming bacteria from heroin.</title>
        <authorList>
            <person name="Kalinowski J."/>
            <person name="Ahrens B."/>
            <person name="Al-Dilaimi A."/>
            <person name="Winkler A."/>
            <person name="Wibberg D."/>
            <person name="Schleenbecker U."/>
            <person name="Ruckert C."/>
            <person name="Wolfel R."/>
            <person name="Grass G."/>
        </authorList>
    </citation>
    <scope>NUCLEOTIDE SEQUENCE [LARGE SCALE GENOMIC DNA]</scope>
    <source>
        <strain evidence="10 11">7537-G1</strain>
    </source>
</reference>
<dbReference type="PROSITE" id="PS50885">
    <property type="entry name" value="HAMP"/>
    <property type="match status" value="1"/>
</dbReference>
<dbReference type="SMART" id="SM00304">
    <property type="entry name" value="HAMP"/>
    <property type="match status" value="1"/>
</dbReference>
<evidence type="ECO:0000256" key="4">
    <source>
        <dbReference type="ARBA" id="ARBA00023224"/>
    </source>
</evidence>
<feature type="transmembrane region" description="Helical" evidence="7">
    <location>
        <begin position="186"/>
        <end position="208"/>
    </location>
</feature>
<evidence type="ECO:0000313" key="11">
    <source>
        <dbReference type="Proteomes" id="UP000215596"/>
    </source>
</evidence>
<evidence type="ECO:0000256" key="3">
    <source>
        <dbReference type="ARBA" id="ARBA00023136"/>
    </source>
</evidence>
<dbReference type="GO" id="GO:0006935">
    <property type="term" value="P:chemotaxis"/>
    <property type="evidence" value="ECO:0007669"/>
    <property type="project" value="InterPro"/>
</dbReference>
<dbReference type="Pfam" id="PF05227">
    <property type="entry name" value="CHASE3"/>
    <property type="match status" value="1"/>
</dbReference>
<dbReference type="CDD" id="cd06225">
    <property type="entry name" value="HAMP"/>
    <property type="match status" value="1"/>
</dbReference>
<dbReference type="OrthoDB" id="107771at2"/>
<keyword evidence="7" id="KW-0812">Transmembrane</keyword>
<organism evidence="10 11">
    <name type="scientific">Paenibacillus campinasensis</name>
    <dbReference type="NCBI Taxonomy" id="66347"/>
    <lineage>
        <taxon>Bacteria</taxon>
        <taxon>Bacillati</taxon>
        <taxon>Bacillota</taxon>
        <taxon>Bacilli</taxon>
        <taxon>Bacillales</taxon>
        <taxon>Paenibacillaceae</taxon>
        <taxon>Paenibacillus</taxon>
    </lineage>
</organism>
<comment type="similarity">
    <text evidence="5">Belongs to the methyl-accepting chemotaxis (MCP) protein family.</text>
</comment>
<dbReference type="CDD" id="cd11386">
    <property type="entry name" value="MCP_signal"/>
    <property type="match status" value="1"/>
</dbReference>
<dbReference type="Pfam" id="PF00015">
    <property type="entry name" value="MCPsignal"/>
    <property type="match status" value="1"/>
</dbReference>
<dbReference type="AlphaFoldDB" id="A0A268EN03"/>
<dbReference type="InterPro" id="IPR004089">
    <property type="entry name" value="MCPsignal_dom"/>
</dbReference>
<accession>A0A268EN03</accession>
<keyword evidence="4 6" id="KW-0807">Transducer</keyword>
<dbReference type="InterPro" id="IPR007891">
    <property type="entry name" value="CHASE3"/>
</dbReference>
<dbReference type="GO" id="GO:0007165">
    <property type="term" value="P:signal transduction"/>
    <property type="evidence" value="ECO:0007669"/>
    <property type="project" value="UniProtKB-KW"/>
</dbReference>
<dbReference type="GO" id="GO:0005886">
    <property type="term" value="C:plasma membrane"/>
    <property type="evidence" value="ECO:0007669"/>
    <property type="project" value="UniProtKB-SubCell"/>
</dbReference>
<evidence type="ECO:0000256" key="7">
    <source>
        <dbReference type="SAM" id="Phobius"/>
    </source>
</evidence>
<comment type="subcellular location">
    <subcellularLocation>
        <location evidence="1">Cell membrane</location>
    </subcellularLocation>
</comment>